<evidence type="ECO:0000259" key="2">
    <source>
        <dbReference type="Pfam" id="PF13614"/>
    </source>
</evidence>
<dbReference type="GO" id="GO:0009898">
    <property type="term" value="C:cytoplasmic side of plasma membrane"/>
    <property type="evidence" value="ECO:0007669"/>
    <property type="project" value="TreeGrafter"/>
</dbReference>
<sequence>MSRPRLSPWRNGVLERPERDTVPGDADLDADLEALAAAEMEDDAATDNRETADDPCAPPTFVPPPIDTLGEVAGIPRQIIAVVAAKGGVGKTTVATNLAVGLAKQAPLSVVLVDADVQFGDVATALSLTPGHSLPDAVTAVAANDSMVLKAYLTPHSGGYYTVCGSDSPADGDRVTGEQLSHLIRQLAEIFRFVIIDTAPGLGEHALAALESATDAVFVCGMSVPSARGLRKELAVLTGIGLMPQSRHVVLNFADRVSGLSVRDIEATIGVPVDIAVPRSSVVTLSTNRGIPLLQDGNRNPASAALTELVRRFDPSASLKRGRLHRRVVVA</sequence>
<dbReference type="AlphaFoldDB" id="A0A4Y8KNW1"/>
<dbReference type="EMBL" id="SOHQ01000026">
    <property type="protein sequence ID" value="TFD79095.1"/>
    <property type="molecule type" value="Genomic_DNA"/>
</dbReference>
<proteinExistence type="predicted"/>
<reference evidence="3 4" key="1">
    <citation type="submission" date="2019-03" db="EMBL/GenBank/DDBJ databases">
        <title>Genomics of glacier-inhabiting Cryobacterium strains.</title>
        <authorList>
            <person name="Liu Q."/>
            <person name="Xin Y.-H."/>
        </authorList>
    </citation>
    <scope>NUCLEOTIDE SEQUENCE [LARGE SCALE GENOMIC DNA]</scope>
    <source>
        <strain evidence="3 4">CGMCC 1.4292</strain>
    </source>
</reference>
<dbReference type="OrthoDB" id="3448281at2"/>
<organism evidence="3 4">
    <name type="scientific">Cryobacterium psychrophilum</name>
    <dbReference type="NCBI Taxonomy" id="41988"/>
    <lineage>
        <taxon>Bacteria</taxon>
        <taxon>Bacillati</taxon>
        <taxon>Actinomycetota</taxon>
        <taxon>Actinomycetes</taxon>
        <taxon>Micrococcales</taxon>
        <taxon>Microbacteriaceae</taxon>
        <taxon>Cryobacterium</taxon>
    </lineage>
</organism>
<dbReference type="RefSeq" id="WP_134173222.1">
    <property type="nucleotide sequence ID" value="NZ_SODI01000001.1"/>
</dbReference>
<dbReference type="InterPro" id="IPR025669">
    <property type="entry name" value="AAA_dom"/>
</dbReference>
<gene>
    <name evidence="3" type="ORF">E3T53_08360</name>
</gene>
<dbReference type="GO" id="GO:0005829">
    <property type="term" value="C:cytosol"/>
    <property type="evidence" value="ECO:0007669"/>
    <property type="project" value="TreeGrafter"/>
</dbReference>
<dbReference type="Gene3D" id="3.40.50.300">
    <property type="entry name" value="P-loop containing nucleotide triphosphate hydrolases"/>
    <property type="match status" value="1"/>
</dbReference>
<feature type="compositionally biased region" description="Basic and acidic residues" evidence="1">
    <location>
        <begin position="13"/>
        <end position="22"/>
    </location>
</feature>
<dbReference type="GO" id="GO:0005524">
    <property type="term" value="F:ATP binding"/>
    <property type="evidence" value="ECO:0007669"/>
    <property type="project" value="TreeGrafter"/>
</dbReference>
<evidence type="ECO:0000313" key="3">
    <source>
        <dbReference type="EMBL" id="TFD79095.1"/>
    </source>
</evidence>
<dbReference type="SUPFAM" id="SSF52540">
    <property type="entry name" value="P-loop containing nucleoside triphosphate hydrolases"/>
    <property type="match status" value="1"/>
</dbReference>
<feature type="region of interest" description="Disordered" evidence="1">
    <location>
        <begin position="1"/>
        <end position="56"/>
    </location>
</feature>
<evidence type="ECO:0000313" key="4">
    <source>
        <dbReference type="Proteomes" id="UP000298218"/>
    </source>
</evidence>
<evidence type="ECO:0000256" key="1">
    <source>
        <dbReference type="SAM" id="MobiDB-lite"/>
    </source>
</evidence>
<dbReference type="Pfam" id="PF13614">
    <property type="entry name" value="AAA_31"/>
    <property type="match status" value="1"/>
</dbReference>
<comment type="caution">
    <text evidence="3">The sequence shown here is derived from an EMBL/GenBank/DDBJ whole genome shotgun (WGS) entry which is preliminary data.</text>
</comment>
<protein>
    <submittedName>
        <fullName evidence="3">MinD/ParA family protein</fullName>
    </submittedName>
</protein>
<dbReference type="GO" id="GO:0051782">
    <property type="term" value="P:negative regulation of cell division"/>
    <property type="evidence" value="ECO:0007669"/>
    <property type="project" value="TreeGrafter"/>
</dbReference>
<name>A0A4Y8KNW1_9MICO</name>
<dbReference type="PANTHER" id="PTHR43384:SF13">
    <property type="entry name" value="SLR0110 PROTEIN"/>
    <property type="match status" value="1"/>
</dbReference>
<accession>A0A4Y8KNW1</accession>
<dbReference type="PANTHER" id="PTHR43384">
    <property type="entry name" value="SEPTUM SITE-DETERMINING PROTEIN MIND HOMOLOG, CHLOROPLASTIC-RELATED"/>
    <property type="match status" value="1"/>
</dbReference>
<dbReference type="InterPro" id="IPR027417">
    <property type="entry name" value="P-loop_NTPase"/>
</dbReference>
<keyword evidence="4" id="KW-1185">Reference proteome</keyword>
<feature type="domain" description="AAA" evidence="2">
    <location>
        <begin position="78"/>
        <end position="232"/>
    </location>
</feature>
<dbReference type="GO" id="GO:0016887">
    <property type="term" value="F:ATP hydrolysis activity"/>
    <property type="evidence" value="ECO:0007669"/>
    <property type="project" value="TreeGrafter"/>
</dbReference>
<dbReference type="InterPro" id="IPR050625">
    <property type="entry name" value="ParA/MinD_ATPase"/>
</dbReference>
<dbReference type="Proteomes" id="UP000298218">
    <property type="component" value="Unassembled WGS sequence"/>
</dbReference>